<feature type="region of interest" description="Disordered" evidence="1">
    <location>
        <begin position="1"/>
        <end position="45"/>
    </location>
</feature>
<sequence length="651" mass="71514">MPRSGRRSGSCSRWRTRSRPWRGRAGPNSTSGWWTRSERRTRMRRPSLAPAADLFGDGWSRVRGRGVPGGSSGISDRSRGSLLTGPRAQMVRAARGHSPAIFKAIRNGGCRTSAELRAQLTYLTTKSSSLFDARGTFDGQAVLTPAEIRALAKRFTAQWTTERTPKLGHTSHLLMAFPVGTRPEHVHEVARGICEQFFQGEDAHFDYLVAIHEDRAHPHAHIVLNRRSQDGEMFYLRRGHHFSYEAFREAMVEHGERYGLRLEATRRLDRGVLTYGANSAEVQRARAVGQGAPERLRVGPGLDRALQRIAEAGSTYRELAVEASRAGFEDVSDALLRASAILARGDRIQPTGGIYMADTQDSFDTLLREFTHTVRAVEHRIATAEPQERPRLEHGLNEVLASVGHLSPLGPDSISLQDRASADGLYGRDAVDQAALDRLDRPAVRAALELSLQDTGIAPAEVLARLQIGATNAALERQWLANDVRALAARHGLDLSQPEDLERALDRLEQVQARLGAALDAAGLLRESRVALREEAASTGANAVTDALRRLQDAPVDAPAFGSLAEAQRFREEIERLLTAEQLAQVRQGDERALTGLSGDRLDRLHLAKAYLDTGETAPVSDVPRQVQEALSDARIDAQRLQHGTRGPVHG</sequence>
<feature type="domain" description="MobA/VirD2-like nuclease" evidence="2">
    <location>
        <begin position="149"/>
        <end position="260"/>
    </location>
</feature>
<organism evidence="3 4">
    <name type="scientific">Rubellimicrobium roseum</name>
    <dbReference type="NCBI Taxonomy" id="687525"/>
    <lineage>
        <taxon>Bacteria</taxon>
        <taxon>Pseudomonadati</taxon>
        <taxon>Pseudomonadota</taxon>
        <taxon>Alphaproteobacteria</taxon>
        <taxon>Rhodobacterales</taxon>
        <taxon>Roseobacteraceae</taxon>
        <taxon>Rubellimicrobium</taxon>
    </lineage>
</organism>
<dbReference type="Gene3D" id="3.30.930.30">
    <property type="match status" value="1"/>
</dbReference>
<dbReference type="AlphaFoldDB" id="A0A5C4ND58"/>
<protein>
    <recommendedName>
        <fullName evidence="2">MobA/VirD2-like nuclease domain-containing protein</fullName>
    </recommendedName>
</protein>
<dbReference type="OrthoDB" id="98563at2"/>
<dbReference type="Proteomes" id="UP000305709">
    <property type="component" value="Unassembled WGS sequence"/>
</dbReference>
<evidence type="ECO:0000256" key="1">
    <source>
        <dbReference type="SAM" id="MobiDB-lite"/>
    </source>
</evidence>
<dbReference type="EMBL" id="VDFV01000034">
    <property type="protein sequence ID" value="TNC66268.1"/>
    <property type="molecule type" value="Genomic_DNA"/>
</dbReference>
<gene>
    <name evidence="3" type="ORF">FHG71_16770</name>
</gene>
<dbReference type="InterPro" id="IPR005094">
    <property type="entry name" value="Endonuclease_MobA/VirD2"/>
</dbReference>
<reference evidence="3 4" key="1">
    <citation type="submission" date="2019-06" db="EMBL/GenBank/DDBJ databases">
        <authorList>
            <person name="Jiang L."/>
        </authorList>
    </citation>
    <scope>NUCLEOTIDE SEQUENCE [LARGE SCALE GENOMIC DNA]</scope>
    <source>
        <strain evidence="3 4">YIM 48858</strain>
    </source>
</reference>
<evidence type="ECO:0000313" key="3">
    <source>
        <dbReference type="EMBL" id="TNC66268.1"/>
    </source>
</evidence>
<keyword evidence="4" id="KW-1185">Reference proteome</keyword>
<dbReference type="Pfam" id="PF03432">
    <property type="entry name" value="Relaxase"/>
    <property type="match status" value="1"/>
</dbReference>
<proteinExistence type="predicted"/>
<evidence type="ECO:0000259" key="2">
    <source>
        <dbReference type="Pfam" id="PF03432"/>
    </source>
</evidence>
<comment type="caution">
    <text evidence="3">The sequence shown here is derived from an EMBL/GenBank/DDBJ whole genome shotgun (WGS) entry which is preliminary data.</text>
</comment>
<name>A0A5C4ND58_9RHOB</name>
<evidence type="ECO:0000313" key="4">
    <source>
        <dbReference type="Proteomes" id="UP000305709"/>
    </source>
</evidence>
<accession>A0A5C4ND58</accession>